<keyword evidence="1" id="KW-0812">Transmembrane</keyword>
<protein>
    <submittedName>
        <fullName evidence="2">Uncharacterized protein</fullName>
    </submittedName>
</protein>
<gene>
    <name evidence="2" type="ORF">HYN43_019090</name>
</gene>
<dbReference type="OrthoDB" id="797727at2"/>
<reference evidence="2 3" key="1">
    <citation type="submission" date="2018-10" db="EMBL/GenBank/DDBJ databases">
        <title>Genome sequencing of Mucilaginibacter sp. HYN0043.</title>
        <authorList>
            <person name="Kim M."/>
            <person name="Yi H."/>
        </authorList>
    </citation>
    <scope>NUCLEOTIDE SEQUENCE [LARGE SCALE GENOMIC DNA]</scope>
    <source>
        <strain evidence="2 3">HYN0043</strain>
    </source>
</reference>
<organism evidence="2 3">
    <name type="scientific">Mucilaginibacter celer</name>
    <dbReference type="NCBI Taxonomy" id="2305508"/>
    <lineage>
        <taxon>Bacteria</taxon>
        <taxon>Pseudomonadati</taxon>
        <taxon>Bacteroidota</taxon>
        <taxon>Sphingobacteriia</taxon>
        <taxon>Sphingobacteriales</taxon>
        <taxon>Sphingobacteriaceae</taxon>
        <taxon>Mucilaginibacter</taxon>
    </lineage>
</organism>
<keyword evidence="1" id="KW-0472">Membrane</keyword>
<name>A0A494W0M8_9SPHI</name>
<evidence type="ECO:0000313" key="3">
    <source>
        <dbReference type="Proteomes" id="UP000270046"/>
    </source>
</evidence>
<keyword evidence="1" id="KW-1133">Transmembrane helix</keyword>
<accession>A0A494W0M8</accession>
<evidence type="ECO:0000256" key="1">
    <source>
        <dbReference type="SAM" id="Phobius"/>
    </source>
</evidence>
<dbReference type="Proteomes" id="UP000270046">
    <property type="component" value="Chromosome"/>
</dbReference>
<dbReference type="EMBL" id="CP032869">
    <property type="protein sequence ID" value="AYL97283.1"/>
    <property type="molecule type" value="Genomic_DNA"/>
</dbReference>
<dbReference type="KEGG" id="muh:HYN43_019090"/>
<feature type="transmembrane region" description="Helical" evidence="1">
    <location>
        <begin position="45"/>
        <end position="63"/>
    </location>
</feature>
<feature type="transmembrane region" description="Helical" evidence="1">
    <location>
        <begin position="95"/>
        <end position="112"/>
    </location>
</feature>
<sequence length="136" mass="14525">MTKFSIFMMILFLFCSYGANGGGGTFAFIEVLMAMSMDDNEKLENLVLILAIASQIAGVYAIIRSNSKLMLGVVIALSLVVIVVTAASADAIGKVIWVNSLFVVCAVVYTALHFKNKAKARASAIPSQGKEEEGVR</sequence>
<feature type="transmembrane region" description="Helical" evidence="1">
    <location>
        <begin position="70"/>
        <end position="89"/>
    </location>
</feature>
<dbReference type="AlphaFoldDB" id="A0A494W0M8"/>
<evidence type="ECO:0000313" key="2">
    <source>
        <dbReference type="EMBL" id="AYL97283.1"/>
    </source>
</evidence>
<keyword evidence="3" id="KW-1185">Reference proteome</keyword>
<proteinExistence type="predicted"/>